<evidence type="ECO:0000256" key="4">
    <source>
        <dbReference type="ARBA" id="ARBA00022741"/>
    </source>
</evidence>
<dbReference type="InterPro" id="IPR032781">
    <property type="entry name" value="ABC_tran_Xtn"/>
</dbReference>
<reference evidence="9 10" key="1">
    <citation type="journal article" date="2015" name="Genome Announc.">
        <title>Complete Genome Sequence of Cupriavidus basilensis 4G11, Isolated from the Oak Ridge Field Research Center Site.</title>
        <authorList>
            <person name="Ray J."/>
            <person name="Waters R.J."/>
            <person name="Skerker J.M."/>
            <person name="Kuehl J.V."/>
            <person name="Price M.N."/>
            <person name="Huang J."/>
            <person name="Chakraborty R."/>
            <person name="Arkin A.P."/>
            <person name="Deutschbauer A."/>
        </authorList>
    </citation>
    <scope>NUCLEOTIDE SEQUENCE [LARGE SCALE GENOMIC DNA]</scope>
    <source>
        <strain evidence="9">4G11</strain>
    </source>
</reference>
<dbReference type="Proteomes" id="UP000031843">
    <property type="component" value="Chromosome main"/>
</dbReference>
<evidence type="ECO:0000313" key="10">
    <source>
        <dbReference type="Proteomes" id="UP000031843"/>
    </source>
</evidence>
<evidence type="ECO:0000256" key="1">
    <source>
        <dbReference type="ARBA" id="ARBA00022475"/>
    </source>
</evidence>
<name>A0A0C4Y9S0_9BURK</name>
<accession>A0A0C4Y9S0</accession>
<dbReference type="InterPro" id="IPR003593">
    <property type="entry name" value="AAA+_ATPase"/>
</dbReference>
<dbReference type="InterPro" id="IPR027417">
    <property type="entry name" value="P-loop_NTPase"/>
</dbReference>
<feature type="domain" description="ABC transporter" evidence="8">
    <location>
        <begin position="1"/>
        <end position="244"/>
    </location>
</feature>
<protein>
    <recommendedName>
        <fullName evidence="7">Probable ATP-binding protein YbiT</fullName>
    </recommendedName>
</protein>
<evidence type="ECO:0000256" key="2">
    <source>
        <dbReference type="ARBA" id="ARBA00022519"/>
    </source>
</evidence>
<dbReference type="GO" id="GO:0016887">
    <property type="term" value="F:ATP hydrolysis activity"/>
    <property type="evidence" value="ECO:0007669"/>
    <property type="project" value="InterPro"/>
</dbReference>
<dbReference type="FunFam" id="3.40.50.300:FF:000011">
    <property type="entry name" value="Putative ABC transporter ATP-binding component"/>
    <property type="match status" value="1"/>
</dbReference>
<keyword evidence="10" id="KW-1185">Reference proteome</keyword>
<sequence>MQFGPKPLFENISVKFGEGNRYGLIGANGCGKSTFMKILGGDLEQSAGTVMLEPGVRLGKLRQDQFAYEDMRVLDVVMMGHTEMWAAAAERDAIYANPEATDEDYMKAAELEAKYAEYDGYTAEARAGELLLGVGIPTDQHQGTMSNVAPGWKLRVLLAQALFSNPDVLLLDEPTNNLDINTIRWLEEVLNERNSTMIIISHDRHFLNSVCTHMADMDYGTLKVYPGNYDDYMEASMQARERQLAANTRAKERIGELQDFVRRFSANKSKARQATSRLKQIDKIKVEDIKPSSRQNPFIRFEFDKKLHNLAVEAEGVTKTYDRKVINNLSIAIQAGERVAIIGENGAGKTTLLRSLLGSTVKGGVEVDRGTIKWAENANVGYMPQDTFEEFPVDRDLIDWMSQWTQAGDDDQSLRGTMGRLLFSADDIKKSVKVLSGGEKGRMIWGKLMLGRHNVLALDEPTNHMDMESIESLQIALDKFTGTLVFVSHDRVFVSGLATRVIEVRNDGTLTDYLGTYDEYLESQGIDG</sequence>
<dbReference type="PANTHER" id="PTHR42855">
    <property type="entry name" value="ABC TRANSPORTER ATP-BINDING SUBUNIT"/>
    <property type="match status" value="1"/>
</dbReference>
<dbReference type="STRING" id="68895.RR42_m2293"/>
<keyword evidence="2" id="KW-0997">Cell inner membrane</keyword>
<organism evidence="9 10">
    <name type="scientific">Cupriavidus basilensis</name>
    <dbReference type="NCBI Taxonomy" id="68895"/>
    <lineage>
        <taxon>Bacteria</taxon>
        <taxon>Pseudomonadati</taxon>
        <taxon>Pseudomonadota</taxon>
        <taxon>Betaproteobacteria</taxon>
        <taxon>Burkholderiales</taxon>
        <taxon>Burkholderiaceae</taxon>
        <taxon>Cupriavidus</taxon>
    </lineage>
</organism>
<dbReference type="InterPro" id="IPR003439">
    <property type="entry name" value="ABC_transporter-like_ATP-bd"/>
</dbReference>
<dbReference type="Pfam" id="PF00005">
    <property type="entry name" value="ABC_tran"/>
    <property type="match status" value="2"/>
</dbReference>
<dbReference type="SMART" id="SM00382">
    <property type="entry name" value="AAA"/>
    <property type="match status" value="2"/>
</dbReference>
<keyword evidence="5 9" id="KW-0067">ATP-binding</keyword>
<dbReference type="FunFam" id="3.40.50.300:FF:000070">
    <property type="entry name" value="Putative ABC transporter ATP-binding component"/>
    <property type="match status" value="1"/>
</dbReference>
<evidence type="ECO:0000256" key="3">
    <source>
        <dbReference type="ARBA" id="ARBA00022737"/>
    </source>
</evidence>
<keyword evidence="1" id="KW-1003">Cell membrane</keyword>
<evidence type="ECO:0000256" key="7">
    <source>
        <dbReference type="ARBA" id="ARBA00074044"/>
    </source>
</evidence>
<evidence type="ECO:0000259" key="8">
    <source>
        <dbReference type="PROSITE" id="PS50893"/>
    </source>
</evidence>
<dbReference type="PANTHER" id="PTHR42855:SF2">
    <property type="entry name" value="DRUG RESISTANCE ABC TRANSPORTER,ATP-BINDING PROTEIN"/>
    <property type="match status" value="1"/>
</dbReference>
<keyword evidence="4" id="KW-0547">Nucleotide-binding</keyword>
<evidence type="ECO:0000313" key="9">
    <source>
        <dbReference type="EMBL" id="AJG19685.1"/>
    </source>
</evidence>
<dbReference type="Gene3D" id="3.40.50.300">
    <property type="entry name" value="P-loop containing nucleotide triphosphate hydrolases"/>
    <property type="match status" value="2"/>
</dbReference>
<evidence type="ECO:0000256" key="5">
    <source>
        <dbReference type="ARBA" id="ARBA00022840"/>
    </source>
</evidence>
<dbReference type="EMBL" id="CP010536">
    <property type="protein sequence ID" value="AJG19685.1"/>
    <property type="molecule type" value="Genomic_DNA"/>
</dbReference>
<proteinExistence type="inferred from homology"/>
<feature type="domain" description="ABC transporter" evidence="8">
    <location>
        <begin position="305"/>
        <end position="526"/>
    </location>
</feature>
<dbReference type="NCBIfam" id="NF011646">
    <property type="entry name" value="PRK15064.1"/>
    <property type="match status" value="1"/>
</dbReference>
<dbReference type="Pfam" id="PF12848">
    <property type="entry name" value="ABC_tran_Xtn"/>
    <property type="match status" value="1"/>
</dbReference>
<dbReference type="GO" id="GO:0005524">
    <property type="term" value="F:ATP binding"/>
    <property type="evidence" value="ECO:0007669"/>
    <property type="project" value="UniProtKB-KW"/>
</dbReference>
<dbReference type="SUPFAM" id="SSF52540">
    <property type="entry name" value="P-loop containing nucleoside triphosphate hydrolases"/>
    <property type="match status" value="2"/>
</dbReference>
<dbReference type="CDD" id="cd03221">
    <property type="entry name" value="ABCF_EF-3"/>
    <property type="match status" value="2"/>
</dbReference>
<dbReference type="KEGG" id="cbw:RR42_m2293"/>
<dbReference type="InterPro" id="IPR051309">
    <property type="entry name" value="ABCF_ATPase"/>
</dbReference>
<evidence type="ECO:0000256" key="6">
    <source>
        <dbReference type="ARBA" id="ARBA00061551"/>
    </source>
</evidence>
<dbReference type="AlphaFoldDB" id="A0A0C4Y9S0"/>
<keyword evidence="2" id="KW-0472">Membrane</keyword>
<comment type="similarity">
    <text evidence="6">Belongs to the ABC transporter superfamily. ABCF family. YbiT subfamily.</text>
</comment>
<gene>
    <name evidence="9" type="ORF">RR42_m2293</name>
</gene>
<dbReference type="PROSITE" id="PS50893">
    <property type="entry name" value="ABC_TRANSPORTER_2"/>
    <property type="match status" value="2"/>
</dbReference>
<keyword evidence="3" id="KW-0677">Repeat</keyword>